<organism evidence="2">
    <name type="scientific">Florenciella sp. virus SA2</name>
    <dbReference type="NCBI Taxonomy" id="3240092"/>
    <lineage>
        <taxon>Viruses</taxon>
    </lineage>
</organism>
<proteinExistence type="predicted"/>
<accession>A0AB39J6V8</accession>
<evidence type="ECO:0000313" key="2">
    <source>
        <dbReference type="EMBL" id="XDO02046.1"/>
    </source>
</evidence>
<sequence length="119" mass="13863">MDHPIVKYISLNEKLPIGKKRNFMNECCEGDIIVYMDDDDFYPPTRISHAVDKLLKYPNILCAGCSKLDVYFTFDKSIYTFGPYNDNHATANTFAFKKELLQYTNFENDANMEKKIINI</sequence>
<reference evidence="2" key="1">
    <citation type="submission" date="2024-03" db="EMBL/GenBank/DDBJ databases">
        <title>Eukaryotic viruses encode the ribosomal protein eL40.</title>
        <authorList>
            <person name="Thomy J."/>
            <person name="Schvarcz C.R."/>
            <person name="McBeain K.A."/>
            <person name="Edwards K.F."/>
            <person name="Steward G.F."/>
        </authorList>
    </citation>
    <scope>NUCLEOTIDE SEQUENCE</scope>
    <source>
        <strain evidence="2">FloV-SA2</strain>
    </source>
</reference>
<dbReference type="Gene3D" id="3.90.550.10">
    <property type="entry name" value="Spore Coat Polysaccharide Biosynthesis Protein SpsA, Chain A"/>
    <property type="match status" value="1"/>
</dbReference>
<dbReference type="EMBL" id="PP542043">
    <property type="protein sequence ID" value="XDO02046.1"/>
    <property type="molecule type" value="Genomic_DNA"/>
</dbReference>
<gene>
    <name evidence="2" type="ORF">FloV-SA2_00227</name>
</gene>
<evidence type="ECO:0000259" key="1">
    <source>
        <dbReference type="Pfam" id="PF00535"/>
    </source>
</evidence>
<dbReference type="CDD" id="cd00761">
    <property type="entry name" value="Glyco_tranf_GTA_type"/>
    <property type="match status" value="1"/>
</dbReference>
<dbReference type="SUPFAM" id="SSF53448">
    <property type="entry name" value="Nucleotide-diphospho-sugar transferases"/>
    <property type="match status" value="1"/>
</dbReference>
<dbReference type="Pfam" id="PF00535">
    <property type="entry name" value="Glycos_transf_2"/>
    <property type="match status" value="1"/>
</dbReference>
<feature type="domain" description="Glycosyltransferase 2-like" evidence="1">
    <location>
        <begin position="4"/>
        <end position="65"/>
    </location>
</feature>
<dbReference type="InterPro" id="IPR001173">
    <property type="entry name" value="Glyco_trans_2-like"/>
</dbReference>
<dbReference type="InterPro" id="IPR029044">
    <property type="entry name" value="Nucleotide-diphossugar_trans"/>
</dbReference>
<protein>
    <submittedName>
        <fullName evidence="2">Glycosyltransferase</fullName>
    </submittedName>
</protein>
<name>A0AB39J6V8_9VIRU</name>